<dbReference type="GO" id="GO:0016887">
    <property type="term" value="F:ATP hydrolysis activity"/>
    <property type="evidence" value="ECO:0007669"/>
    <property type="project" value="TreeGrafter"/>
</dbReference>
<dbReference type="Pfam" id="PF00271">
    <property type="entry name" value="Helicase_C"/>
    <property type="match status" value="1"/>
</dbReference>
<dbReference type="SMART" id="SM00487">
    <property type="entry name" value="DEXDc"/>
    <property type="match status" value="1"/>
</dbReference>
<reference evidence="6" key="1">
    <citation type="journal article" date="2018" name="Antonie Van Leeuwenhoek">
        <title>Proteinivorax hydrogeniformans sp. nov., an anaerobic, haloalkaliphilic bacterium fermenting proteinaceous compounds with high hydrogen production.</title>
        <authorList>
            <person name="Boltyanskaya Y."/>
            <person name="Detkova E."/>
            <person name="Pimenov N."/>
            <person name="Kevbrin V."/>
        </authorList>
    </citation>
    <scope>NUCLEOTIDE SEQUENCE</scope>
    <source>
        <strain evidence="6">Z-710</strain>
    </source>
</reference>
<dbReference type="RefSeq" id="WP_353892469.1">
    <property type="nucleotide sequence ID" value="NZ_CP159485.1"/>
</dbReference>
<keyword evidence="1" id="KW-0547">Nucleotide-binding</keyword>
<evidence type="ECO:0000259" key="5">
    <source>
        <dbReference type="PROSITE" id="PS51194"/>
    </source>
</evidence>
<dbReference type="PROSITE" id="PS51192">
    <property type="entry name" value="HELICASE_ATP_BIND_1"/>
    <property type="match status" value="1"/>
</dbReference>
<dbReference type="Gene3D" id="3.40.50.300">
    <property type="entry name" value="P-loop containing nucleotide triphosphate hydrolases"/>
    <property type="match status" value="2"/>
</dbReference>
<dbReference type="SMART" id="SM00490">
    <property type="entry name" value="HELICc"/>
    <property type="match status" value="1"/>
</dbReference>
<keyword evidence="2" id="KW-0067">ATP-binding</keyword>
<comment type="similarity">
    <text evidence="3">Belongs to the Lhr helicase family. Lhr-Core subfamily.</text>
</comment>
<dbReference type="InterPro" id="IPR027417">
    <property type="entry name" value="P-loop_NTPase"/>
</dbReference>
<organism evidence="6">
    <name type="scientific">Proteinivorax hydrogeniformans</name>
    <dbReference type="NCBI Taxonomy" id="1826727"/>
    <lineage>
        <taxon>Bacteria</taxon>
        <taxon>Bacillati</taxon>
        <taxon>Bacillota</taxon>
        <taxon>Clostridia</taxon>
        <taxon>Eubacteriales</taxon>
        <taxon>Proteinivoracaceae</taxon>
        <taxon>Proteinivorax</taxon>
    </lineage>
</organism>
<dbReference type="GO" id="GO:0004386">
    <property type="term" value="F:helicase activity"/>
    <property type="evidence" value="ECO:0007669"/>
    <property type="project" value="UniProtKB-KW"/>
</dbReference>
<dbReference type="InterPro" id="IPR017170">
    <property type="entry name" value="Lhr-like"/>
</dbReference>
<sequence>MSNFHMLCQPLKDKIINKLGWKELTAVQEMTIPEIINGKNAIVLAPTAGGKTEAAFFPILHTIYNEEITSTSVIYVSPIKALLNNQEERLRGLSSFVYGNVFKWHGDVSSYEKIKSFKNPPNILMITPESLEVMLMNKRINNDEFFKNIRFMVIDEVHSFAGSERGVHLMSVLERIQKYSDHDIQRIGLSATVGNPDKIGRWMQGSSKRKLTTVDPPKTQGKKRIEIKVVDKGEDFGKEVCKRIFGKKALFFSNSRSAAENIKNQVEESGIDTFVHHSSIDKRFREIAEERFKLGSNTCIIATSTLELGIDIGNLDVVLQLDSPNTVSSFLQRLGRTGRRKGSIAHFVFFPTKKDKLVLAVAVLKLAMKKWVENVYVSRVSYDILFHQVLTMSLAGFGVRKEEVFDVLKEVYSYSNITKEEYDNLVNFMEKQNYIQVDRNNIYLDSKSEKEFGRQNYMTLYSAFETTKEFTVKYRTKPIGTLERWFVNALGEDFQFVLAGKYWQTDKIDYIKSIIHVVEAKEAKPPRWLSGEGFYTYELSQEILKVMTEDEEYGFLNNNEKAILKDVRYEQRAFGLKVGKIIIEEIKEGYAFYTYSGNKVNYTLAIAFSLINEMVATKSISWKGFKVAAEDKDFKPTSEELLEVINGIKENQNYLDSIKDKLIDRVPDISLSKYQKYLPEDLRKKMIADYVYDLNKAADFIRDAEVEVLKVYG</sequence>
<name>A0AAU8HRY3_9FIRM</name>
<dbReference type="InterPro" id="IPR011545">
    <property type="entry name" value="DEAD/DEAH_box_helicase_dom"/>
</dbReference>
<dbReference type="PROSITE" id="PS51194">
    <property type="entry name" value="HELICASE_CTER"/>
    <property type="match status" value="1"/>
</dbReference>
<proteinExistence type="inferred from homology"/>
<evidence type="ECO:0000256" key="1">
    <source>
        <dbReference type="ARBA" id="ARBA00022741"/>
    </source>
</evidence>
<accession>A0AAU8HRY3</accession>
<dbReference type="InterPro" id="IPR052511">
    <property type="entry name" value="ATP-dep_Helicase"/>
</dbReference>
<dbReference type="AlphaFoldDB" id="A0AAU8HRY3"/>
<protein>
    <submittedName>
        <fullName evidence="6">DEAD/DEAH box helicase</fullName>
    </submittedName>
</protein>
<keyword evidence="6" id="KW-0347">Helicase</keyword>
<dbReference type="EMBL" id="CP159485">
    <property type="protein sequence ID" value="XCI27891.1"/>
    <property type="molecule type" value="Genomic_DNA"/>
</dbReference>
<dbReference type="SUPFAM" id="SSF52540">
    <property type="entry name" value="P-loop containing nucleoside triphosphate hydrolases"/>
    <property type="match status" value="1"/>
</dbReference>
<evidence type="ECO:0000256" key="3">
    <source>
        <dbReference type="ARBA" id="ARBA00093467"/>
    </source>
</evidence>
<dbReference type="InterPro" id="IPR001650">
    <property type="entry name" value="Helicase_C-like"/>
</dbReference>
<dbReference type="InterPro" id="IPR014001">
    <property type="entry name" value="Helicase_ATP-bd"/>
</dbReference>
<evidence type="ECO:0000259" key="4">
    <source>
        <dbReference type="PROSITE" id="PS51192"/>
    </source>
</evidence>
<keyword evidence="6" id="KW-0378">Hydrolase</keyword>
<dbReference type="CDD" id="cd17922">
    <property type="entry name" value="DEXHc_LHR-like"/>
    <property type="match status" value="1"/>
</dbReference>
<dbReference type="GO" id="GO:0003677">
    <property type="term" value="F:DNA binding"/>
    <property type="evidence" value="ECO:0007669"/>
    <property type="project" value="TreeGrafter"/>
</dbReference>
<feature type="domain" description="Helicase C-terminal" evidence="5">
    <location>
        <begin position="232"/>
        <end position="383"/>
    </location>
</feature>
<evidence type="ECO:0000313" key="6">
    <source>
        <dbReference type="EMBL" id="XCI27891.1"/>
    </source>
</evidence>
<dbReference type="Pfam" id="PF00270">
    <property type="entry name" value="DEAD"/>
    <property type="match status" value="1"/>
</dbReference>
<gene>
    <name evidence="6" type="ORF">PRVXH_001815</name>
</gene>
<dbReference type="InterPro" id="IPR045628">
    <property type="entry name" value="Lhr_WH_dom"/>
</dbReference>
<dbReference type="PANTHER" id="PTHR47962:SF5">
    <property type="entry name" value="ATP-DEPENDENT HELICASE LHR-RELATED"/>
    <property type="match status" value="1"/>
</dbReference>
<reference evidence="6" key="2">
    <citation type="submission" date="2024-06" db="EMBL/GenBank/DDBJ databases">
        <authorList>
            <person name="Petrova K.O."/>
            <person name="Toshchakov S.V."/>
            <person name="Boltjanskaja Y.V."/>
            <person name="Kevbrin V.V."/>
        </authorList>
    </citation>
    <scope>NUCLEOTIDE SEQUENCE</scope>
    <source>
        <strain evidence="6">Z-710</strain>
    </source>
</reference>
<dbReference type="GO" id="GO:0005524">
    <property type="term" value="F:ATP binding"/>
    <property type="evidence" value="ECO:0007669"/>
    <property type="project" value="UniProtKB-KW"/>
</dbReference>
<dbReference type="PIRSF" id="PIRSF037307">
    <property type="entry name" value="Lhr-like_helic_prd"/>
    <property type="match status" value="1"/>
</dbReference>
<dbReference type="Pfam" id="PF19306">
    <property type="entry name" value="WHD_Lhr"/>
    <property type="match status" value="1"/>
</dbReference>
<feature type="domain" description="Helicase ATP-binding" evidence="4">
    <location>
        <begin position="32"/>
        <end position="211"/>
    </location>
</feature>
<evidence type="ECO:0000256" key="2">
    <source>
        <dbReference type="ARBA" id="ARBA00022840"/>
    </source>
</evidence>
<dbReference type="PANTHER" id="PTHR47962">
    <property type="entry name" value="ATP-DEPENDENT HELICASE LHR-RELATED-RELATED"/>
    <property type="match status" value="1"/>
</dbReference>